<accession>A0AAP0C7I2</accession>
<keyword evidence="3" id="KW-1185">Reference proteome</keyword>
<feature type="region of interest" description="Disordered" evidence="1">
    <location>
        <begin position="53"/>
        <end position="74"/>
    </location>
</feature>
<name>A0AAP0C7I2_9ASTR</name>
<evidence type="ECO:0000256" key="1">
    <source>
        <dbReference type="SAM" id="MobiDB-lite"/>
    </source>
</evidence>
<dbReference type="Proteomes" id="UP001408789">
    <property type="component" value="Unassembled WGS sequence"/>
</dbReference>
<protein>
    <submittedName>
        <fullName evidence="2">Uncharacterized protein</fullName>
    </submittedName>
</protein>
<sequence length="195" mass="22061">MLALSPPLFSTTYGWPMEDPIPSNHLAHDCNEANSYSSLLDFHIYDQINHKSLPQYSNSSDEARNGGGSGDSMKVERKLNHNASERDRQTNDEDSKIEPKSLVISSVNMLGDKEVVVQLISSTDQARKNQEIIAFSKVLEYLEQEEDELVLINAIAIQCLGEGMFLNTLHLQVQRDQKIEVEKLKEKLNLNVFNQ</sequence>
<reference evidence="2 3" key="1">
    <citation type="submission" date="2024-04" db="EMBL/GenBank/DDBJ databases">
        <title>The reference genome of an endangered Asteraceae, Deinandra increscens subsp. villosa, native to the Central Coast of California.</title>
        <authorList>
            <person name="Guilliams M."/>
            <person name="Hasenstab-Lehman K."/>
            <person name="Meyer R."/>
            <person name="Mcevoy S."/>
        </authorList>
    </citation>
    <scope>NUCLEOTIDE SEQUENCE [LARGE SCALE GENOMIC DNA]</scope>
    <source>
        <tissue evidence="2">Leaf</tissue>
    </source>
</reference>
<organism evidence="2 3">
    <name type="scientific">Deinandra increscens subsp. villosa</name>
    <dbReference type="NCBI Taxonomy" id="3103831"/>
    <lineage>
        <taxon>Eukaryota</taxon>
        <taxon>Viridiplantae</taxon>
        <taxon>Streptophyta</taxon>
        <taxon>Embryophyta</taxon>
        <taxon>Tracheophyta</taxon>
        <taxon>Spermatophyta</taxon>
        <taxon>Magnoliopsida</taxon>
        <taxon>eudicotyledons</taxon>
        <taxon>Gunneridae</taxon>
        <taxon>Pentapetalae</taxon>
        <taxon>asterids</taxon>
        <taxon>campanulids</taxon>
        <taxon>Asterales</taxon>
        <taxon>Asteraceae</taxon>
        <taxon>Asteroideae</taxon>
        <taxon>Heliantheae alliance</taxon>
        <taxon>Madieae</taxon>
        <taxon>Madiinae</taxon>
        <taxon>Deinandra</taxon>
    </lineage>
</organism>
<gene>
    <name evidence="2" type="ORF">SSX86_032625</name>
</gene>
<evidence type="ECO:0000313" key="3">
    <source>
        <dbReference type="Proteomes" id="UP001408789"/>
    </source>
</evidence>
<dbReference type="EMBL" id="JBCNJP010012486">
    <property type="protein sequence ID" value="KAK9048412.1"/>
    <property type="molecule type" value="Genomic_DNA"/>
</dbReference>
<proteinExistence type="predicted"/>
<evidence type="ECO:0000313" key="2">
    <source>
        <dbReference type="EMBL" id="KAK9048412.1"/>
    </source>
</evidence>
<dbReference type="AlphaFoldDB" id="A0AAP0C7I2"/>
<comment type="caution">
    <text evidence="2">The sequence shown here is derived from an EMBL/GenBank/DDBJ whole genome shotgun (WGS) entry which is preliminary data.</text>
</comment>